<evidence type="ECO:0000256" key="5">
    <source>
        <dbReference type="ARBA" id="ARBA00056072"/>
    </source>
</evidence>
<dbReference type="PROSITE" id="PS50889">
    <property type="entry name" value="S4"/>
    <property type="match status" value="1"/>
</dbReference>
<dbReference type="Pfam" id="PF01479">
    <property type="entry name" value="S4"/>
    <property type="match status" value="1"/>
</dbReference>
<dbReference type="Pfam" id="PF00849">
    <property type="entry name" value="PseudoU_synth_2"/>
    <property type="match status" value="1"/>
</dbReference>
<dbReference type="NCBIfam" id="TIGR00005">
    <property type="entry name" value="rluA_subfam"/>
    <property type="match status" value="1"/>
</dbReference>
<dbReference type="RefSeq" id="WP_171219448.1">
    <property type="nucleotide sequence ID" value="NZ_JABEPP010000004.1"/>
</dbReference>
<proteinExistence type="inferred from homology"/>
<dbReference type="GO" id="GO:0000455">
    <property type="term" value="P:enzyme-directed rRNA pseudouridine synthesis"/>
    <property type="evidence" value="ECO:0007669"/>
    <property type="project" value="UniProtKB-ARBA"/>
</dbReference>
<reference evidence="10 11" key="1">
    <citation type="submission" date="2020-04" db="EMBL/GenBank/DDBJ databases">
        <title>Enterovirga sp. isolate from soil.</title>
        <authorList>
            <person name="Chea S."/>
            <person name="Kim D.-U."/>
        </authorList>
    </citation>
    <scope>NUCLEOTIDE SEQUENCE [LARGE SCALE GENOMIC DNA]</scope>
    <source>
        <strain evidence="10 11">DB1703</strain>
    </source>
</reference>
<sequence>MTTRIHQLAPGAPAQRLDRLLASAWPDLSRSRLQALIRGGHVTLAGQPVRDPSLKAAGSAEIALAEPPPAPAEPVPERIPLQVVYEDEDLVVLDKPAGLVVHPGAGNESGTLVNALLAHCGASLSGIGGVARPGIVHRLDKDTSGLLVAAKNDAAHRALAAQFADHGRTGPLERAYLAFCWGAPEPRRGTIEAAIARHNSNREKMAVVPEEKGRHAVTHYAVEELFGDPADPAASLVRCELETGRTHQIRVHLAFVKHPLLGDEVYGAGFRTKAALLPEQAGSALAALQRQALHAALLQFEHPRTGRIMRFESPLPPELEKLRAALRMCAPAHRPERKLSS</sequence>
<dbReference type="CDD" id="cd02869">
    <property type="entry name" value="PseudoU_synth_RluA_like"/>
    <property type="match status" value="1"/>
</dbReference>
<dbReference type="FunFam" id="3.30.2350.10:FF:000006">
    <property type="entry name" value="Pseudouridine synthase"/>
    <property type="match status" value="1"/>
</dbReference>
<organism evidence="10 11">
    <name type="scientific">Enterovirga aerilata</name>
    <dbReference type="NCBI Taxonomy" id="2730920"/>
    <lineage>
        <taxon>Bacteria</taxon>
        <taxon>Pseudomonadati</taxon>
        <taxon>Pseudomonadota</taxon>
        <taxon>Alphaproteobacteria</taxon>
        <taxon>Hyphomicrobiales</taxon>
        <taxon>Methylobacteriaceae</taxon>
        <taxon>Enterovirga</taxon>
    </lineage>
</organism>
<comment type="catalytic activity">
    <reaction evidence="4">
        <text>uridine(1911/1915/1917) in 23S rRNA = pseudouridine(1911/1915/1917) in 23S rRNA</text>
        <dbReference type="Rhea" id="RHEA:42524"/>
        <dbReference type="Rhea" id="RHEA-COMP:10097"/>
        <dbReference type="Rhea" id="RHEA-COMP:10098"/>
        <dbReference type="ChEBI" id="CHEBI:65314"/>
        <dbReference type="ChEBI" id="CHEBI:65315"/>
        <dbReference type="EC" id="5.4.99.23"/>
    </reaction>
</comment>
<dbReference type="InterPro" id="IPR036986">
    <property type="entry name" value="S4_RNA-bd_sf"/>
</dbReference>
<evidence type="ECO:0000313" key="11">
    <source>
        <dbReference type="Proteomes" id="UP000564885"/>
    </source>
</evidence>
<dbReference type="PANTHER" id="PTHR21600">
    <property type="entry name" value="MITOCHONDRIAL RNA PSEUDOURIDINE SYNTHASE"/>
    <property type="match status" value="1"/>
</dbReference>
<name>A0A849IDF7_9HYPH</name>
<dbReference type="Gene3D" id="3.30.2350.10">
    <property type="entry name" value="Pseudouridine synthase"/>
    <property type="match status" value="1"/>
</dbReference>
<dbReference type="Gene3D" id="3.10.290.10">
    <property type="entry name" value="RNA-binding S4 domain"/>
    <property type="match status" value="1"/>
</dbReference>
<dbReference type="InterPro" id="IPR006225">
    <property type="entry name" value="PsdUridine_synth_RluC/D"/>
</dbReference>
<dbReference type="GO" id="GO:0003723">
    <property type="term" value="F:RNA binding"/>
    <property type="evidence" value="ECO:0007669"/>
    <property type="project" value="UniProtKB-KW"/>
</dbReference>
<dbReference type="PROSITE" id="PS01129">
    <property type="entry name" value="PSI_RLU"/>
    <property type="match status" value="1"/>
</dbReference>
<evidence type="ECO:0000256" key="2">
    <source>
        <dbReference type="ARBA" id="ARBA00022884"/>
    </source>
</evidence>
<dbReference type="SMART" id="SM00363">
    <property type="entry name" value="S4"/>
    <property type="match status" value="1"/>
</dbReference>
<protein>
    <recommendedName>
        <fullName evidence="8">Pseudouridine synthase</fullName>
        <ecNumber evidence="8">5.4.99.-</ecNumber>
    </recommendedName>
</protein>
<dbReference type="AlphaFoldDB" id="A0A849IDF7"/>
<dbReference type="GO" id="GO:0160140">
    <property type="term" value="F:23S rRNA pseudouridine(1911/1915/1917) synthase activity"/>
    <property type="evidence" value="ECO:0007669"/>
    <property type="project" value="UniProtKB-EC"/>
</dbReference>
<keyword evidence="3 8" id="KW-0413">Isomerase</keyword>
<keyword evidence="11" id="KW-1185">Reference proteome</keyword>
<evidence type="ECO:0000259" key="9">
    <source>
        <dbReference type="SMART" id="SM00363"/>
    </source>
</evidence>
<evidence type="ECO:0000256" key="8">
    <source>
        <dbReference type="RuleBase" id="RU362028"/>
    </source>
</evidence>
<dbReference type="SUPFAM" id="SSF55174">
    <property type="entry name" value="Alpha-L RNA-binding motif"/>
    <property type="match status" value="1"/>
</dbReference>
<comment type="caution">
    <text evidence="10">The sequence shown here is derived from an EMBL/GenBank/DDBJ whole genome shotgun (WGS) entry which is preliminary data.</text>
</comment>
<keyword evidence="2 7" id="KW-0694">RNA-binding</keyword>
<dbReference type="SUPFAM" id="SSF55120">
    <property type="entry name" value="Pseudouridine synthase"/>
    <property type="match status" value="1"/>
</dbReference>
<feature type="active site" evidence="6">
    <location>
        <position position="140"/>
    </location>
</feature>
<dbReference type="InterPro" id="IPR002942">
    <property type="entry name" value="S4_RNA-bd"/>
</dbReference>
<dbReference type="Proteomes" id="UP000564885">
    <property type="component" value="Unassembled WGS sequence"/>
</dbReference>
<comment type="similarity">
    <text evidence="1 8">Belongs to the pseudouridine synthase RluA family.</text>
</comment>
<comment type="catalytic activity">
    <reaction evidence="8">
        <text>a uridine in RNA = a pseudouridine in RNA</text>
        <dbReference type="Rhea" id="RHEA:48348"/>
        <dbReference type="Rhea" id="RHEA-COMP:12068"/>
        <dbReference type="Rhea" id="RHEA-COMP:12069"/>
        <dbReference type="ChEBI" id="CHEBI:65314"/>
        <dbReference type="ChEBI" id="CHEBI:65315"/>
    </reaction>
</comment>
<evidence type="ECO:0000256" key="6">
    <source>
        <dbReference type="PIRSR" id="PIRSR606225-1"/>
    </source>
</evidence>
<dbReference type="EC" id="5.4.99.-" evidence="8"/>
<evidence type="ECO:0000256" key="3">
    <source>
        <dbReference type="ARBA" id="ARBA00023235"/>
    </source>
</evidence>
<gene>
    <name evidence="10" type="ORF">HJG44_16665</name>
</gene>
<dbReference type="InterPro" id="IPR050188">
    <property type="entry name" value="RluA_PseudoU_synthase"/>
</dbReference>
<dbReference type="PANTHER" id="PTHR21600:SF44">
    <property type="entry name" value="RIBOSOMAL LARGE SUBUNIT PSEUDOURIDINE SYNTHASE D"/>
    <property type="match status" value="1"/>
</dbReference>
<dbReference type="CDD" id="cd00165">
    <property type="entry name" value="S4"/>
    <property type="match status" value="1"/>
</dbReference>
<accession>A0A849IDF7</accession>
<evidence type="ECO:0000256" key="4">
    <source>
        <dbReference type="ARBA" id="ARBA00036882"/>
    </source>
</evidence>
<evidence type="ECO:0000256" key="7">
    <source>
        <dbReference type="PROSITE-ProRule" id="PRU00182"/>
    </source>
</evidence>
<feature type="domain" description="RNA-binding S4" evidence="9">
    <location>
        <begin position="15"/>
        <end position="73"/>
    </location>
</feature>
<evidence type="ECO:0000256" key="1">
    <source>
        <dbReference type="ARBA" id="ARBA00010876"/>
    </source>
</evidence>
<dbReference type="InterPro" id="IPR006224">
    <property type="entry name" value="PsdUridine_synth_RluA-like_CS"/>
</dbReference>
<evidence type="ECO:0000313" key="10">
    <source>
        <dbReference type="EMBL" id="NNM74017.1"/>
    </source>
</evidence>
<dbReference type="InterPro" id="IPR006145">
    <property type="entry name" value="PsdUridine_synth_RsuA/RluA"/>
</dbReference>
<comment type="function">
    <text evidence="5">Responsible for synthesis of pseudouridine from uracil at positions 1911, 1915 and 1917 in 23S ribosomal RNA.</text>
</comment>
<dbReference type="InterPro" id="IPR020103">
    <property type="entry name" value="PsdUridine_synth_cat_dom_sf"/>
</dbReference>
<dbReference type="EMBL" id="JABEPP010000004">
    <property type="protein sequence ID" value="NNM74017.1"/>
    <property type="molecule type" value="Genomic_DNA"/>
</dbReference>